<reference evidence="1" key="2">
    <citation type="journal article" date="2021" name="Microbiome">
        <title>Successional dynamics and alternative stable states in a saline activated sludge microbial community over 9 years.</title>
        <authorList>
            <person name="Wang Y."/>
            <person name="Ye J."/>
            <person name="Ju F."/>
            <person name="Liu L."/>
            <person name="Boyd J.A."/>
            <person name="Deng Y."/>
            <person name="Parks D.H."/>
            <person name="Jiang X."/>
            <person name="Yin X."/>
            <person name="Woodcroft B.J."/>
            <person name="Tyson G.W."/>
            <person name="Hugenholtz P."/>
            <person name="Polz M.F."/>
            <person name="Zhang T."/>
        </authorList>
    </citation>
    <scope>NUCLEOTIDE SEQUENCE</scope>
    <source>
        <strain evidence="1">HKST-UBA11</strain>
    </source>
</reference>
<comment type="caution">
    <text evidence="1">The sequence shown here is derived from an EMBL/GenBank/DDBJ whole genome shotgun (WGS) entry which is preliminary data.</text>
</comment>
<dbReference type="Proteomes" id="UP000754563">
    <property type="component" value="Unassembled WGS sequence"/>
</dbReference>
<name>A0A955LAD2_9BACT</name>
<dbReference type="EMBL" id="JAGQLH010000124">
    <property type="protein sequence ID" value="MCA9386316.1"/>
    <property type="molecule type" value="Genomic_DNA"/>
</dbReference>
<proteinExistence type="predicted"/>
<evidence type="ECO:0000313" key="1">
    <source>
        <dbReference type="EMBL" id="MCA9386316.1"/>
    </source>
</evidence>
<protein>
    <submittedName>
        <fullName evidence="1">Uncharacterized protein</fullName>
    </submittedName>
</protein>
<dbReference type="AlphaFoldDB" id="A0A955LAD2"/>
<accession>A0A955LAD2</accession>
<reference evidence="1" key="1">
    <citation type="submission" date="2020-04" db="EMBL/GenBank/DDBJ databases">
        <authorList>
            <person name="Zhang T."/>
        </authorList>
    </citation>
    <scope>NUCLEOTIDE SEQUENCE</scope>
    <source>
        <strain evidence="1">HKST-UBA11</strain>
    </source>
</reference>
<gene>
    <name evidence="1" type="ORF">KC717_06750</name>
</gene>
<sequence>MEKQLNSGYHNKKLKEKLNFKKVFEGKVGEFVPAEEKKIKEWEKEVKE</sequence>
<organism evidence="1 2">
    <name type="scientific">Candidatus Dojkabacteria bacterium</name>
    <dbReference type="NCBI Taxonomy" id="2099670"/>
    <lineage>
        <taxon>Bacteria</taxon>
        <taxon>Candidatus Dojkabacteria</taxon>
    </lineage>
</organism>
<evidence type="ECO:0000313" key="2">
    <source>
        <dbReference type="Proteomes" id="UP000754563"/>
    </source>
</evidence>